<dbReference type="AlphaFoldDB" id="A6K0Q1"/>
<evidence type="ECO:0000313" key="2">
    <source>
        <dbReference type="EMBL" id="EDL88167.1"/>
    </source>
</evidence>
<gene>
    <name evidence="2" type="ORF">rCG_52367</name>
</gene>
<accession>A6K0Q1</accession>
<dbReference type="Proteomes" id="UP000234681">
    <property type="component" value="Chromosome 4"/>
</dbReference>
<feature type="region of interest" description="Disordered" evidence="1">
    <location>
        <begin position="1"/>
        <end position="27"/>
    </location>
</feature>
<dbReference type="EMBL" id="CH474011">
    <property type="protein sequence ID" value="EDL88167.1"/>
    <property type="molecule type" value="Genomic_DNA"/>
</dbReference>
<organism evidence="2 3">
    <name type="scientific">Rattus norvegicus</name>
    <name type="common">Rat</name>
    <dbReference type="NCBI Taxonomy" id="10116"/>
    <lineage>
        <taxon>Eukaryota</taxon>
        <taxon>Metazoa</taxon>
        <taxon>Chordata</taxon>
        <taxon>Craniata</taxon>
        <taxon>Vertebrata</taxon>
        <taxon>Euteleostomi</taxon>
        <taxon>Mammalia</taxon>
        <taxon>Eutheria</taxon>
        <taxon>Euarchontoglires</taxon>
        <taxon>Glires</taxon>
        <taxon>Rodentia</taxon>
        <taxon>Myomorpha</taxon>
        <taxon>Muroidea</taxon>
        <taxon>Muridae</taxon>
        <taxon>Murinae</taxon>
        <taxon>Rattus</taxon>
    </lineage>
</organism>
<proteinExistence type="predicted"/>
<evidence type="ECO:0000313" key="3">
    <source>
        <dbReference type="Proteomes" id="UP000234681"/>
    </source>
</evidence>
<protein>
    <submittedName>
        <fullName evidence="2">RCG52367</fullName>
    </submittedName>
</protein>
<evidence type="ECO:0000256" key="1">
    <source>
        <dbReference type="SAM" id="MobiDB-lite"/>
    </source>
</evidence>
<sequence>MNVQCARGGAGRRRARGEGHVTLSANG</sequence>
<name>A6K0Q1_RAT</name>
<reference evidence="2 3" key="1">
    <citation type="submission" date="2005-09" db="EMBL/GenBank/DDBJ databases">
        <authorList>
            <person name="Mural R.J."/>
            <person name="Li P.W."/>
            <person name="Adams M.D."/>
            <person name="Amanatides P.G."/>
            <person name="Baden-Tillson H."/>
            <person name="Barnstead M."/>
            <person name="Chin S.H."/>
            <person name="Dew I."/>
            <person name="Evans C.A."/>
            <person name="Ferriera S."/>
            <person name="Flanigan M."/>
            <person name="Fosler C."/>
            <person name="Glodek A."/>
            <person name="Gu Z."/>
            <person name="Holt R.A."/>
            <person name="Jennings D."/>
            <person name="Kraft C.L."/>
            <person name="Lu F."/>
            <person name="Nguyen T."/>
            <person name="Nusskern D.R."/>
            <person name="Pfannkoch C.M."/>
            <person name="Sitter C."/>
            <person name="Sutton G.G."/>
            <person name="Venter J.C."/>
            <person name="Wang Z."/>
            <person name="Woodage T."/>
            <person name="Zheng X.H."/>
            <person name="Zhong F."/>
        </authorList>
    </citation>
    <scope>NUCLEOTIDE SEQUENCE [LARGE SCALE GENOMIC DNA]</scope>
    <source>
        <strain>BN</strain>
        <strain evidence="3">Sprague-Dawley</strain>
    </source>
</reference>